<dbReference type="PANTHER" id="PTHR40370">
    <property type="entry name" value="EXPRESSED PROTEIN"/>
    <property type="match status" value="1"/>
</dbReference>
<dbReference type="InterPro" id="IPR023393">
    <property type="entry name" value="START-like_dom_sf"/>
</dbReference>
<reference evidence="2 3" key="1">
    <citation type="submission" date="2018-06" db="EMBL/GenBank/DDBJ databases">
        <title>A transcriptomic atlas of mushroom development highlights an independent origin of complex multicellularity.</title>
        <authorList>
            <consortium name="DOE Joint Genome Institute"/>
            <person name="Krizsan K."/>
            <person name="Almasi E."/>
            <person name="Merenyi Z."/>
            <person name="Sahu N."/>
            <person name="Viragh M."/>
            <person name="Koszo T."/>
            <person name="Mondo S."/>
            <person name="Kiss B."/>
            <person name="Balint B."/>
            <person name="Kues U."/>
            <person name="Barry K."/>
            <person name="Hegedus J.C."/>
            <person name="Henrissat B."/>
            <person name="Johnson J."/>
            <person name="Lipzen A."/>
            <person name="Ohm R."/>
            <person name="Nagy I."/>
            <person name="Pangilinan J."/>
            <person name="Yan J."/>
            <person name="Xiong Y."/>
            <person name="Grigoriev I.V."/>
            <person name="Hibbett D.S."/>
            <person name="Nagy L.G."/>
        </authorList>
    </citation>
    <scope>NUCLEOTIDE SEQUENCE [LARGE SCALE GENOMIC DNA]</scope>
    <source>
        <strain evidence="2 3">SZMC22713</strain>
    </source>
</reference>
<dbReference type="AlphaFoldDB" id="A0A4Y7QJY9"/>
<protein>
    <recommendedName>
        <fullName evidence="1">DUF3074 domain-containing protein</fullName>
    </recommendedName>
</protein>
<keyword evidence="3" id="KW-1185">Reference proteome</keyword>
<dbReference type="PANTHER" id="PTHR40370:SF1">
    <property type="entry name" value="DUF3074 DOMAIN-CONTAINING PROTEIN"/>
    <property type="match status" value="1"/>
</dbReference>
<dbReference type="EMBL" id="ML170159">
    <property type="protein sequence ID" value="TDL27402.1"/>
    <property type="molecule type" value="Genomic_DNA"/>
</dbReference>
<accession>A0A4Y7QJY9</accession>
<organism evidence="2 3">
    <name type="scientific">Rickenella mellea</name>
    <dbReference type="NCBI Taxonomy" id="50990"/>
    <lineage>
        <taxon>Eukaryota</taxon>
        <taxon>Fungi</taxon>
        <taxon>Dikarya</taxon>
        <taxon>Basidiomycota</taxon>
        <taxon>Agaricomycotina</taxon>
        <taxon>Agaricomycetes</taxon>
        <taxon>Hymenochaetales</taxon>
        <taxon>Rickenellaceae</taxon>
        <taxon>Rickenella</taxon>
    </lineage>
</organism>
<dbReference type="Proteomes" id="UP000294933">
    <property type="component" value="Unassembled WGS sequence"/>
</dbReference>
<dbReference type="Gene3D" id="3.30.530.20">
    <property type="match status" value="1"/>
</dbReference>
<evidence type="ECO:0000313" key="2">
    <source>
        <dbReference type="EMBL" id="TDL27402.1"/>
    </source>
</evidence>
<dbReference type="SUPFAM" id="SSF55961">
    <property type="entry name" value="Bet v1-like"/>
    <property type="match status" value="1"/>
</dbReference>
<dbReference type="STRING" id="50990.A0A4Y7QJY9"/>
<evidence type="ECO:0000313" key="3">
    <source>
        <dbReference type="Proteomes" id="UP000294933"/>
    </source>
</evidence>
<name>A0A4Y7QJY9_9AGAM</name>
<feature type="domain" description="DUF3074" evidence="1">
    <location>
        <begin position="63"/>
        <end position="228"/>
    </location>
</feature>
<dbReference type="OrthoDB" id="6423603at2759"/>
<proteinExistence type="predicted"/>
<dbReference type="InterPro" id="IPR024500">
    <property type="entry name" value="DUF3074"/>
</dbReference>
<evidence type="ECO:0000259" key="1">
    <source>
        <dbReference type="Pfam" id="PF11274"/>
    </source>
</evidence>
<gene>
    <name evidence="2" type="ORF">BD410DRAFT_894523</name>
</gene>
<dbReference type="Pfam" id="PF11274">
    <property type="entry name" value="DUF3074"/>
    <property type="match status" value="1"/>
</dbReference>
<dbReference type="VEuPathDB" id="FungiDB:BD410DRAFT_894523"/>
<sequence>MADPYRLTITPPTLSGIPSDETLLNAGRELIESTKSWKQGKTYDKGRVKTFSRPKGPEDGAAWHLRLSVHGPEDATFDEFWSKLGVDKAENEKSFIPDIHKVTLVKRISPTQVLWTIQYVFPPPVSPRIFTVLQTTHLDTTSAARAGYVISIPVDLTSDPADSEFAKLEEKGVKGRYVSVERILELEGGKVEWRMATSSSPGGNIPQFVAEMTMASKISEDVPHFIKWFHTVRSQPNAEQVGEAAANTA</sequence>